<evidence type="ECO:0000313" key="2">
    <source>
        <dbReference type="EMBL" id="HAE6226813.1"/>
    </source>
</evidence>
<evidence type="ECO:0000313" key="3">
    <source>
        <dbReference type="EMBL" id="HAE6973461.1"/>
    </source>
</evidence>
<reference evidence="1" key="3">
    <citation type="submission" date="2019-10" db="EMBL/GenBank/DDBJ databases">
        <authorList>
            <person name="Ashton P.M."/>
            <person name="Dallman T."/>
            <person name="Nair S."/>
            <person name="De Pinna E."/>
            <person name="Peters T."/>
            <person name="Grant K."/>
        </authorList>
    </citation>
    <scope>NUCLEOTIDE SEQUENCE</scope>
    <source>
        <strain evidence="1">825112</strain>
    </source>
</reference>
<comment type="caution">
    <text evidence="1">The sequence shown here is derived from an EMBL/GenBank/DDBJ whole genome shotgun (WGS) entry which is preliminary data.</text>
</comment>
<dbReference type="InterPro" id="IPR036937">
    <property type="entry name" value="Adhesion_dom_fimbrial_sf"/>
</dbReference>
<dbReference type="EMBL" id="DAATDL010000005">
    <property type="protein sequence ID" value="HAE8145946.1"/>
    <property type="molecule type" value="Genomic_DNA"/>
</dbReference>
<protein>
    <recommendedName>
        <fullName evidence="5">StdD</fullName>
    </recommendedName>
</protein>
<accession>A0A5H3W9I8</accession>
<dbReference type="EMBL" id="DAASNH010000008">
    <property type="protein sequence ID" value="HAE6226813.1"/>
    <property type="molecule type" value="Genomic_DNA"/>
</dbReference>
<organism evidence="1">
    <name type="scientific">Salmonella typhimurium</name>
    <dbReference type="NCBI Taxonomy" id="90371"/>
    <lineage>
        <taxon>Bacteria</taxon>
        <taxon>Pseudomonadati</taxon>
        <taxon>Pseudomonadota</taxon>
        <taxon>Gammaproteobacteria</taxon>
        <taxon>Enterobacterales</taxon>
        <taxon>Enterobacteriaceae</taxon>
        <taxon>Salmonella</taxon>
    </lineage>
</organism>
<sequence length="360" mass="39407">MTEWIFNLKTKLTVLVMMLCSLCVTKVYAVELGINECAVTSGQNINLNLRSINLTTDDFKPGPDSVIYTINQDAVFKCYMGYDTQFPQLVFNQGYFSKFTKTLDAMGLGFRMSIQETGNASSVVSFSWDEIKSTQSGNELRKEFGTKLPVGTTERKVRITLDFLYTKAYSESSAVTAFTGISNVLNIVPFSYSLRQNGFVLSGFNVRILRNGLGKVDIVPLQVNFGHIYTTYEPSQTRQANFTVIARQVLRPAMGQEFTIPLAITFGKGALTQDTGQTLNLVSLDGPNKGQPNGLRLSIKDDKGKEITFDKQEVLGDITITGAVTGNVSKVYTAVITPTPGGSVKTGTFSAAIPVTVTYN</sequence>
<gene>
    <name evidence="2" type="ORF">G4J08_001316</name>
    <name evidence="1" type="ORF">GEZ01_06350</name>
    <name evidence="3" type="ORF">GNB28_003097</name>
    <name evidence="4" type="ORF">GNB36_001726</name>
</gene>
<dbReference type="GO" id="GO:0009289">
    <property type="term" value="C:pilus"/>
    <property type="evidence" value="ECO:0007669"/>
    <property type="project" value="InterPro"/>
</dbReference>
<dbReference type="EMBL" id="AAMNFG010000004">
    <property type="protein sequence ID" value="EDJ0990860.1"/>
    <property type="molecule type" value="Genomic_DNA"/>
</dbReference>
<dbReference type="AlphaFoldDB" id="A0A5H3W9I8"/>
<dbReference type="InterPro" id="IPR008966">
    <property type="entry name" value="Adhesion_dom_sf"/>
</dbReference>
<evidence type="ECO:0000313" key="1">
    <source>
        <dbReference type="EMBL" id="EDJ0990860.1"/>
    </source>
</evidence>
<dbReference type="Gene3D" id="2.60.40.1090">
    <property type="entry name" value="Fimbrial-type adhesion domain"/>
    <property type="match status" value="1"/>
</dbReference>
<evidence type="ECO:0008006" key="5">
    <source>
        <dbReference type="Google" id="ProtNLM"/>
    </source>
</evidence>
<proteinExistence type="predicted"/>
<name>A0A5H3W9I8_SALTM</name>
<dbReference type="GO" id="GO:0007155">
    <property type="term" value="P:cell adhesion"/>
    <property type="evidence" value="ECO:0007669"/>
    <property type="project" value="InterPro"/>
</dbReference>
<reference evidence="2" key="1">
    <citation type="journal article" date="2018" name="Genome Biol.">
        <title>SKESA: strategic k-mer extension for scrupulous assemblies.</title>
        <authorList>
            <person name="Souvorov A."/>
            <person name="Agarwala R."/>
            <person name="Lipman D.J."/>
        </authorList>
    </citation>
    <scope>NUCLEOTIDE SEQUENCE</scope>
    <source>
        <strain evidence="3">M10</strain>
        <strain evidence="4">M65</strain>
        <strain evidence="2">Salmonella enterica</strain>
    </source>
</reference>
<dbReference type="EMBL" id="DAASTP010000024">
    <property type="protein sequence ID" value="HAE6973461.1"/>
    <property type="molecule type" value="Genomic_DNA"/>
</dbReference>
<dbReference type="SUPFAM" id="SSF49401">
    <property type="entry name" value="Bacterial adhesins"/>
    <property type="match status" value="1"/>
</dbReference>
<evidence type="ECO:0000313" key="4">
    <source>
        <dbReference type="EMBL" id="HAE8145946.1"/>
    </source>
</evidence>
<reference evidence="2" key="2">
    <citation type="submission" date="2018-07" db="EMBL/GenBank/DDBJ databases">
        <authorList>
            <consortium name="NCBI Pathogen Detection Project"/>
        </authorList>
    </citation>
    <scope>NUCLEOTIDE SEQUENCE</scope>
    <source>
        <strain evidence="3">M10</strain>
        <strain evidence="4">M65</strain>
        <strain evidence="2">Salmonella enterica</strain>
    </source>
</reference>